<organism evidence="14 15">
    <name type="scientific">Prymnesium parvum</name>
    <name type="common">Toxic golden alga</name>
    <dbReference type="NCBI Taxonomy" id="97485"/>
    <lineage>
        <taxon>Eukaryota</taxon>
        <taxon>Haptista</taxon>
        <taxon>Haptophyta</taxon>
        <taxon>Prymnesiophyceae</taxon>
        <taxon>Prymnesiales</taxon>
        <taxon>Prymnesiaceae</taxon>
        <taxon>Prymnesium</taxon>
    </lineage>
</organism>
<keyword evidence="5" id="KW-0808">Transferase</keyword>
<dbReference type="GO" id="GO:0005737">
    <property type="term" value="C:cytoplasm"/>
    <property type="evidence" value="ECO:0007669"/>
    <property type="project" value="TreeGrafter"/>
</dbReference>
<keyword evidence="8 10" id="KW-0067">ATP-binding</keyword>
<keyword evidence="6 10" id="KW-0547">Nucleotide-binding</keyword>
<evidence type="ECO:0000256" key="1">
    <source>
        <dbReference type="ARBA" id="ARBA00006485"/>
    </source>
</evidence>
<protein>
    <recommendedName>
        <fullName evidence="2">[RNA-polymerase]-subunit kinase</fullName>
        <ecNumber evidence="2">2.7.11.23</ecNumber>
    </recommendedName>
</protein>
<evidence type="ECO:0000313" key="14">
    <source>
        <dbReference type="EMBL" id="KAL1495912.1"/>
    </source>
</evidence>
<proteinExistence type="inferred from homology"/>
<feature type="domain" description="Protein kinase" evidence="13">
    <location>
        <begin position="28"/>
        <end position="311"/>
    </location>
</feature>
<dbReference type="GO" id="GO:0004693">
    <property type="term" value="F:cyclin-dependent protein serine/threonine kinase activity"/>
    <property type="evidence" value="ECO:0007669"/>
    <property type="project" value="TreeGrafter"/>
</dbReference>
<sequence length="314" mass="34971">MVTDLDAIAAPLLGTTTRSSASEPRADYDKIEQIGEGTFGVVSKAIHLPTQRVVAIKKLRSTKSSREAHGIDLATLREIMLLQELRHPNVIELIEVFYRNQKISLVFEHCTTDLEAVIKDGSAKLESKDIQRYMLGSLRGLAHCHANWIIHRDLKPGNLLLDAEGSVKLADFGLARFFGSPERKLTGQVVTRWYRAPELLFGAKFYGAAVDMWSMGCILAELLLRVPFLPGNSDIDQLSRTFTALGTPDEELWPGVSSLPDYVPFRPMLPTPMASMFPAASSQTISLLQELLRLNPGERVTVEDALKHRYFQPS</sequence>
<dbReference type="PROSITE" id="PS00107">
    <property type="entry name" value="PROTEIN_KINASE_ATP"/>
    <property type="match status" value="1"/>
</dbReference>
<evidence type="ECO:0000256" key="2">
    <source>
        <dbReference type="ARBA" id="ARBA00012409"/>
    </source>
</evidence>
<dbReference type="Gene3D" id="1.10.510.10">
    <property type="entry name" value="Transferase(Phosphotransferase) domain 1"/>
    <property type="match status" value="1"/>
</dbReference>
<dbReference type="Proteomes" id="UP001515480">
    <property type="component" value="Unassembled WGS sequence"/>
</dbReference>
<evidence type="ECO:0000256" key="6">
    <source>
        <dbReference type="ARBA" id="ARBA00022741"/>
    </source>
</evidence>
<dbReference type="Pfam" id="PF00069">
    <property type="entry name" value="Pkinase"/>
    <property type="match status" value="1"/>
</dbReference>
<keyword evidence="4" id="KW-0597">Phosphoprotein</keyword>
<dbReference type="GO" id="GO:0070985">
    <property type="term" value="C:transcription factor TFIIK complex"/>
    <property type="evidence" value="ECO:0007669"/>
    <property type="project" value="InterPro"/>
</dbReference>
<dbReference type="PROSITE" id="PS00108">
    <property type="entry name" value="PROTEIN_KINASE_ST"/>
    <property type="match status" value="1"/>
</dbReference>
<dbReference type="SMART" id="SM00220">
    <property type="entry name" value="S_TKc"/>
    <property type="match status" value="1"/>
</dbReference>
<keyword evidence="7" id="KW-0418">Kinase</keyword>
<evidence type="ECO:0000256" key="11">
    <source>
        <dbReference type="PROSITE-ProRule" id="PRU10141"/>
    </source>
</evidence>
<dbReference type="PROSITE" id="PS50011">
    <property type="entry name" value="PROTEIN_KINASE_DOM"/>
    <property type="match status" value="1"/>
</dbReference>
<dbReference type="InterPro" id="IPR050108">
    <property type="entry name" value="CDK"/>
</dbReference>
<dbReference type="EC" id="2.7.11.23" evidence="2"/>
<dbReference type="PANTHER" id="PTHR24056">
    <property type="entry name" value="CELL DIVISION PROTEIN KINASE"/>
    <property type="match status" value="1"/>
</dbReference>
<dbReference type="InterPro" id="IPR037770">
    <property type="entry name" value="CDK7"/>
</dbReference>
<dbReference type="InterPro" id="IPR017441">
    <property type="entry name" value="Protein_kinase_ATP_BS"/>
</dbReference>
<evidence type="ECO:0000313" key="15">
    <source>
        <dbReference type="Proteomes" id="UP001515480"/>
    </source>
</evidence>
<evidence type="ECO:0000256" key="5">
    <source>
        <dbReference type="ARBA" id="ARBA00022679"/>
    </source>
</evidence>
<name>A0AB34IDQ9_PRYPA</name>
<keyword evidence="15" id="KW-1185">Reference proteome</keyword>
<evidence type="ECO:0000256" key="10">
    <source>
        <dbReference type="PIRSR" id="PIRSR637770-2"/>
    </source>
</evidence>
<keyword evidence="3 12" id="KW-0723">Serine/threonine-protein kinase</keyword>
<gene>
    <name evidence="14" type="ORF">AB1Y20_014555</name>
</gene>
<dbReference type="Gene3D" id="3.30.200.20">
    <property type="entry name" value="Phosphorylase Kinase, domain 1"/>
    <property type="match status" value="1"/>
</dbReference>
<feature type="active site" description="Proton acceptor" evidence="9">
    <location>
        <position position="153"/>
    </location>
</feature>
<evidence type="ECO:0000256" key="12">
    <source>
        <dbReference type="RuleBase" id="RU000304"/>
    </source>
</evidence>
<dbReference type="InterPro" id="IPR000719">
    <property type="entry name" value="Prot_kinase_dom"/>
</dbReference>
<evidence type="ECO:0000256" key="4">
    <source>
        <dbReference type="ARBA" id="ARBA00022553"/>
    </source>
</evidence>
<feature type="binding site" evidence="10">
    <location>
        <begin position="34"/>
        <end position="42"/>
    </location>
    <ligand>
        <name>ATP</name>
        <dbReference type="ChEBI" id="CHEBI:30616"/>
    </ligand>
</feature>
<dbReference type="CDD" id="cd07841">
    <property type="entry name" value="STKc_CDK7"/>
    <property type="match status" value="1"/>
</dbReference>
<dbReference type="PANTHER" id="PTHR24056:SF0">
    <property type="entry name" value="CYCLIN-DEPENDENT KINASE 7"/>
    <property type="match status" value="1"/>
</dbReference>
<comment type="similarity">
    <text evidence="1">Belongs to the protein kinase superfamily. CMGC Ser/Thr protein kinase family. CDC2/CDKX subfamily.</text>
</comment>
<dbReference type="FunFam" id="1.10.510.10:FF:000624">
    <property type="entry name" value="Mitogen-activated protein kinase"/>
    <property type="match status" value="1"/>
</dbReference>
<evidence type="ECO:0000259" key="13">
    <source>
        <dbReference type="PROSITE" id="PS50011"/>
    </source>
</evidence>
<dbReference type="InterPro" id="IPR008271">
    <property type="entry name" value="Ser/Thr_kinase_AS"/>
</dbReference>
<comment type="caution">
    <text evidence="14">The sequence shown here is derived from an EMBL/GenBank/DDBJ whole genome shotgun (WGS) entry which is preliminary data.</text>
</comment>
<feature type="binding site" evidence="11">
    <location>
        <position position="58"/>
    </location>
    <ligand>
        <name>ATP</name>
        <dbReference type="ChEBI" id="CHEBI:30616"/>
    </ligand>
</feature>
<dbReference type="GO" id="GO:0008353">
    <property type="term" value="F:RNA polymerase II CTD heptapeptide repeat kinase activity"/>
    <property type="evidence" value="ECO:0007669"/>
    <property type="project" value="UniProtKB-EC"/>
</dbReference>
<dbReference type="EMBL" id="JBGBPQ010000030">
    <property type="protein sequence ID" value="KAL1495912.1"/>
    <property type="molecule type" value="Genomic_DNA"/>
</dbReference>
<reference evidence="14 15" key="1">
    <citation type="journal article" date="2024" name="Science">
        <title>Giant polyketide synthase enzymes in the biosynthesis of giant marine polyether toxins.</title>
        <authorList>
            <person name="Fallon T.R."/>
            <person name="Shende V.V."/>
            <person name="Wierzbicki I.H."/>
            <person name="Pendleton A.L."/>
            <person name="Watervoot N.F."/>
            <person name="Auber R.P."/>
            <person name="Gonzalez D.J."/>
            <person name="Wisecaver J.H."/>
            <person name="Moore B.S."/>
        </authorList>
    </citation>
    <scope>NUCLEOTIDE SEQUENCE [LARGE SCALE GENOMIC DNA]</scope>
    <source>
        <strain evidence="14 15">12B1</strain>
    </source>
</reference>
<dbReference type="AlphaFoldDB" id="A0AB34IDQ9"/>
<dbReference type="GO" id="GO:0045944">
    <property type="term" value="P:positive regulation of transcription by RNA polymerase II"/>
    <property type="evidence" value="ECO:0007669"/>
    <property type="project" value="TreeGrafter"/>
</dbReference>
<evidence type="ECO:0000256" key="8">
    <source>
        <dbReference type="ARBA" id="ARBA00022840"/>
    </source>
</evidence>
<evidence type="ECO:0000256" key="9">
    <source>
        <dbReference type="PIRSR" id="PIRSR637770-1"/>
    </source>
</evidence>
<evidence type="ECO:0000256" key="7">
    <source>
        <dbReference type="ARBA" id="ARBA00022777"/>
    </source>
</evidence>
<dbReference type="SUPFAM" id="SSF56112">
    <property type="entry name" value="Protein kinase-like (PK-like)"/>
    <property type="match status" value="1"/>
</dbReference>
<accession>A0AB34IDQ9</accession>
<dbReference type="InterPro" id="IPR011009">
    <property type="entry name" value="Kinase-like_dom_sf"/>
</dbReference>
<feature type="binding site" evidence="10">
    <location>
        <position position="57"/>
    </location>
    <ligand>
        <name>ATP</name>
        <dbReference type="ChEBI" id="CHEBI:30616"/>
    </ligand>
</feature>
<dbReference type="GO" id="GO:0005524">
    <property type="term" value="F:ATP binding"/>
    <property type="evidence" value="ECO:0007669"/>
    <property type="project" value="UniProtKB-UniRule"/>
</dbReference>
<evidence type="ECO:0000256" key="3">
    <source>
        <dbReference type="ARBA" id="ARBA00022527"/>
    </source>
</evidence>